<name>A0ABU3A0T3_9GAMM</name>
<dbReference type="RefSeq" id="WP_311580664.1">
    <property type="nucleotide sequence ID" value="NZ_JAVRIF010000004.1"/>
</dbReference>
<dbReference type="SUPFAM" id="SSF88713">
    <property type="entry name" value="Glycoside hydrolase/deacetylase"/>
    <property type="match status" value="1"/>
</dbReference>
<dbReference type="CDD" id="cd10936">
    <property type="entry name" value="CE4_DAC2"/>
    <property type="match status" value="1"/>
</dbReference>
<sequence>MKKLTCYSEHKKTIVILIVRYIFPLLLLLFTNVAFAQQAKVAIIIDDIGYRKTDNASLNLPGAVTYAILPHTPFGKKLAELANAKHKDVILHIPMEAENGKTLGPGALTVEMDEASIRSSLADSFAEIPFAIGINNHMGSKLTKLYSPMAWTMRFLKDNGLIFIDSVTTENSKARKLARHFGVPNLSRHLFLDNELSQAYISGQFAQLINQAKKYKRVVAIAHPHPETMTALQYLIPQLAEHDIQLVGISKLLPQFSADNKQLISE</sequence>
<keyword evidence="1" id="KW-0812">Transmembrane</keyword>
<dbReference type="Pfam" id="PF04748">
    <property type="entry name" value="Polysacc_deac_2"/>
    <property type="match status" value="1"/>
</dbReference>
<keyword evidence="1" id="KW-1133">Transmembrane helix</keyword>
<gene>
    <name evidence="2" type="ORF">RM573_09290</name>
</gene>
<evidence type="ECO:0000313" key="2">
    <source>
        <dbReference type="EMBL" id="MDT0603787.1"/>
    </source>
</evidence>
<dbReference type="Gene3D" id="3.20.20.370">
    <property type="entry name" value="Glycoside hydrolase/deacetylase"/>
    <property type="match status" value="1"/>
</dbReference>
<evidence type="ECO:0000313" key="3">
    <source>
        <dbReference type="Proteomes" id="UP001266357"/>
    </source>
</evidence>
<reference evidence="2 3" key="1">
    <citation type="submission" date="2023-09" db="EMBL/GenBank/DDBJ databases">
        <authorList>
            <person name="Rey-Velasco X."/>
        </authorList>
    </citation>
    <scope>NUCLEOTIDE SEQUENCE [LARGE SCALE GENOMIC DNA]</scope>
    <source>
        <strain evidence="2 3">W431</strain>
    </source>
</reference>
<dbReference type="InterPro" id="IPR006837">
    <property type="entry name" value="Divergent_DAC"/>
</dbReference>
<protein>
    <submittedName>
        <fullName evidence="2">Divergent polysaccharide deacetylase family protein</fullName>
    </submittedName>
</protein>
<feature type="transmembrane region" description="Helical" evidence="1">
    <location>
        <begin position="12"/>
        <end position="35"/>
    </location>
</feature>
<dbReference type="EMBL" id="JAVRIF010000004">
    <property type="protein sequence ID" value="MDT0603787.1"/>
    <property type="molecule type" value="Genomic_DNA"/>
</dbReference>
<dbReference type="Proteomes" id="UP001266357">
    <property type="component" value="Unassembled WGS sequence"/>
</dbReference>
<keyword evidence="3" id="KW-1185">Reference proteome</keyword>
<comment type="caution">
    <text evidence="2">The sequence shown here is derived from an EMBL/GenBank/DDBJ whole genome shotgun (WGS) entry which is preliminary data.</text>
</comment>
<dbReference type="InterPro" id="IPR011330">
    <property type="entry name" value="Glyco_hydro/deAcase_b/a-brl"/>
</dbReference>
<proteinExistence type="predicted"/>
<dbReference type="PANTHER" id="PTHR30105:SF2">
    <property type="entry name" value="DIVERGENT POLYSACCHARIDE DEACETYLASE SUPERFAMILY"/>
    <property type="match status" value="1"/>
</dbReference>
<evidence type="ECO:0000256" key="1">
    <source>
        <dbReference type="SAM" id="Phobius"/>
    </source>
</evidence>
<organism evidence="2 3">
    <name type="scientific">Thalassotalea castellviae</name>
    <dbReference type="NCBI Taxonomy" id="3075612"/>
    <lineage>
        <taxon>Bacteria</taxon>
        <taxon>Pseudomonadati</taxon>
        <taxon>Pseudomonadota</taxon>
        <taxon>Gammaproteobacteria</taxon>
        <taxon>Alteromonadales</taxon>
        <taxon>Colwelliaceae</taxon>
        <taxon>Thalassotalea</taxon>
    </lineage>
</organism>
<accession>A0ABU3A0T3</accession>
<keyword evidence="1" id="KW-0472">Membrane</keyword>
<dbReference type="PANTHER" id="PTHR30105">
    <property type="entry name" value="UNCHARACTERIZED YIBQ-RELATED"/>
    <property type="match status" value="1"/>
</dbReference>